<dbReference type="InterPro" id="IPR052017">
    <property type="entry name" value="TSUP"/>
</dbReference>
<organism evidence="9 10">
    <name type="scientific">Aeromicrobium phoceense</name>
    <dbReference type="NCBI Taxonomy" id="2754045"/>
    <lineage>
        <taxon>Bacteria</taxon>
        <taxon>Bacillati</taxon>
        <taxon>Actinomycetota</taxon>
        <taxon>Actinomycetes</taxon>
        <taxon>Propionibacteriales</taxon>
        <taxon>Nocardioidaceae</taxon>
        <taxon>Aeromicrobium</taxon>
    </lineage>
</organism>
<evidence type="ECO:0000313" key="9">
    <source>
        <dbReference type="EMBL" id="MBA4607692.1"/>
    </source>
</evidence>
<keyword evidence="5 8" id="KW-0812">Transmembrane</keyword>
<feature type="transmembrane region" description="Helical" evidence="8">
    <location>
        <begin position="96"/>
        <end position="116"/>
    </location>
</feature>
<comment type="caution">
    <text evidence="9">The sequence shown here is derived from an EMBL/GenBank/DDBJ whole genome shotgun (WGS) entry which is preliminary data.</text>
</comment>
<feature type="transmembrane region" description="Helical" evidence="8">
    <location>
        <begin position="71"/>
        <end position="90"/>
    </location>
</feature>
<dbReference type="RefSeq" id="WP_181753925.1">
    <property type="nucleotide sequence ID" value="NZ_JACEOG010000001.1"/>
</dbReference>
<keyword evidence="3" id="KW-0813">Transport</keyword>
<dbReference type="Proteomes" id="UP000550354">
    <property type="component" value="Unassembled WGS sequence"/>
</dbReference>
<dbReference type="EMBL" id="JACEOG010000001">
    <property type="protein sequence ID" value="MBA4607692.1"/>
    <property type="molecule type" value="Genomic_DNA"/>
</dbReference>
<dbReference type="PANTHER" id="PTHR30269:SF23">
    <property type="entry name" value="MEMBRANE TRANSPORTER PROTEIN YDHB-RELATED"/>
    <property type="match status" value="1"/>
</dbReference>
<proteinExistence type="inferred from homology"/>
<evidence type="ECO:0000256" key="6">
    <source>
        <dbReference type="ARBA" id="ARBA00022989"/>
    </source>
</evidence>
<keyword evidence="6 8" id="KW-1133">Transmembrane helix</keyword>
<comment type="subcellular location">
    <subcellularLocation>
        <location evidence="1 8">Cell membrane</location>
        <topology evidence="1 8">Multi-pass membrane protein</topology>
    </subcellularLocation>
</comment>
<evidence type="ECO:0000313" key="10">
    <source>
        <dbReference type="Proteomes" id="UP000550354"/>
    </source>
</evidence>
<name>A0A838XCP7_9ACTN</name>
<dbReference type="AlphaFoldDB" id="A0A838XCP7"/>
<evidence type="ECO:0000256" key="7">
    <source>
        <dbReference type="ARBA" id="ARBA00023136"/>
    </source>
</evidence>
<dbReference type="Pfam" id="PF01925">
    <property type="entry name" value="TauE"/>
    <property type="match status" value="1"/>
</dbReference>
<accession>A0A838XCP7</accession>
<keyword evidence="7 8" id="KW-0472">Membrane</keyword>
<evidence type="ECO:0000256" key="2">
    <source>
        <dbReference type="ARBA" id="ARBA00009142"/>
    </source>
</evidence>
<feature type="transmembrane region" description="Helical" evidence="8">
    <location>
        <begin position="225"/>
        <end position="242"/>
    </location>
</feature>
<keyword evidence="4 8" id="KW-1003">Cell membrane</keyword>
<feature type="transmembrane region" description="Helical" evidence="8">
    <location>
        <begin position="179"/>
        <end position="204"/>
    </location>
</feature>
<evidence type="ECO:0000256" key="4">
    <source>
        <dbReference type="ARBA" id="ARBA00022475"/>
    </source>
</evidence>
<evidence type="ECO:0000256" key="3">
    <source>
        <dbReference type="ARBA" id="ARBA00022448"/>
    </source>
</evidence>
<sequence>MDPTLVLLVGACAFATSALTAVLGFGGGVVLLAVLVAFLDPLVALPLHAAIQVVSNGTRTLVRRRDVDWRIVWRTSLLLLPAGALTLSLARQAPDAALQAAIAIAVLVATWVPVWLSRPLPAPSPGGWIAMGGVLGALNPVVGATGTLAAPFFRAGTKDRMGFVGTFAASQVAGHAAKLVIFGAVGLLPAAQAPAAAVGIVGVITGTWVGSRVLDRMPERRFDRIYLVAITLVAAWLLVDALR</sequence>
<dbReference type="PANTHER" id="PTHR30269">
    <property type="entry name" value="TRANSMEMBRANE PROTEIN YFCA"/>
    <property type="match status" value="1"/>
</dbReference>
<feature type="transmembrane region" description="Helical" evidence="8">
    <location>
        <begin position="30"/>
        <end position="51"/>
    </location>
</feature>
<keyword evidence="10" id="KW-1185">Reference proteome</keyword>
<dbReference type="GO" id="GO:0005886">
    <property type="term" value="C:plasma membrane"/>
    <property type="evidence" value="ECO:0007669"/>
    <property type="project" value="UniProtKB-SubCell"/>
</dbReference>
<comment type="similarity">
    <text evidence="2 8">Belongs to the 4-toluene sulfonate uptake permease (TSUP) (TC 2.A.102) family.</text>
</comment>
<reference evidence="9 10" key="1">
    <citation type="submission" date="2020-07" db="EMBL/GenBank/DDBJ databases">
        <title>Draft genome and description of Aeromicrobium phoceense strain Marseille-Q0843 isolated from healthy skin swab.</title>
        <authorList>
            <person name="Boxberger M."/>
            <person name="La Scola B."/>
        </authorList>
    </citation>
    <scope>NUCLEOTIDE SEQUENCE [LARGE SCALE GENOMIC DNA]</scope>
    <source>
        <strain evidence="9 10">Marseille-Q0843</strain>
    </source>
</reference>
<evidence type="ECO:0000256" key="8">
    <source>
        <dbReference type="RuleBase" id="RU363041"/>
    </source>
</evidence>
<protein>
    <recommendedName>
        <fullName evidence="8">Probable membrane transporter protein</fullName>
    </recommendedName>
</protein>
<evidence type="ECO:0000256" key="5">
    <source>
        <dbReference type="ARBA" id="ARBA00022692"/>
    </source>
</evidence>
<evidence type="ECO:0000256" key="1">
    <source>
        <dbReference type="ARBA" id="ARBA00004651"/>
    </source>
</evidence>
<gene>
    <name evidence="9" type="ORF">H1W00_04305</name>
</gene>
<feature type="transmembrane region" description="Helical" evidence="8">
    <location>
        <begin position="128"/>
        <end position="153"/>
    </location>
</feature>
<dbReference type="InterPro" id="IPR002781">
    <property type="entry name" value="TM_pro_TauE-like"/>
</dbReference>